<evidence type="ECO:0000256" key="4">
    <source>
        <dbReference type="ARBA" id="ARBA00023239"/>
    </source>
</evidence>
<comment type="caution">
    <text evidence="6">The sequence shown here is derived from an EMBL/GenBank/DDBJ whole genome shotgun (WGS) entry which is preliminary data.</text>
</comment>
<keyword evidence="4" id="KW-0456">Lyase</keyword>
<evidence type="ECO:0000256" key="3">
    <source>
        <dbReference type="ARBA" id="ARBA00011233"/>
    </source>
</evidence>
<dbReference type="CDD" id="cd00452">
    <property type="entry name" value="KDPG_aldolase"/>
    <property type="match status" value="1"/>
</dbReference>
<dbReference type="RefSeq" id="WP_344950727.1">
    <property type="nucleotide sequence ID" value="NZ_BAAAZR010000040.1"/>
</dbReference>
<dbReference type="PANTHER" id="PTHR30246">
    <property type="entry name" value="2-KETO-3-DEOXY-6-PHOSPHOGLUCONATE ALDOLASE"/>
    <property type="match status" value="1"/>
</dbReference>
<evidence type="ECO:0000256" key="1">
    <source>
        <dbReference type="ARBA" id="ARBA00004761"/>
    </source>
</evidence>
<accession>A0ABP7J951</accession>
<dbReference type="Proteomes" id="UP001500888">
    <property type="component" value="Unassembled WGS sequence"/>
</dbReference>
<name>A0ABP7J951_9ACTN</name>
<evidence type="ECO:0000313" key="7">
    <source>
        <dbReference type="Proteomes" id="UP001500888"/>
    </source>
</evidence>
<dbReference type="InterPro" id="IPR013785">
    <property type="entry name" value="Aldolase_TIM"/>
</dbReference>
<dbReference type="SUPFAM" id="SSF51569">
    <property type="entry name" value="Aldolase"/>
    <property type="match status" value="1"/>
</dbReference>
<proteinExistence type="inferred from homology"/>
<keyword evidence="7" id="KW-1185">Reference proteome</keyword>
<comment type="similarity">
    <text evidence="2">Belongs to the KHG/KDPG aldolase family.</text>
</comment>
<dbReference type="Gene3D" id="3.20.20.70">
    <property type="entry name" value="Aldolase class I"/>
    <property type="match status" value="1"/>
</dbReference>
<reference evidence="7" key="1">
    <citation type="journal article" date="2019" name="Int. J. Syst. Evol. Microbiol.">
        <title>The Global Catalogue of Microorganisms (GCM) 10K type strain sequencing project: providing services to taxonomists for standard genome sequencing and annotation.</title>
        <authorList>
            <consortium name="The Broad Institute Genomics Platform"/>
            <consortium name="The Broad Institute Genome Sequencing Center for Infectious Disease"/>
            <person name="Wu L."/>
            <person name="Ma J."/>
        </authorList>
    </citation>
    <scope>NUCLEOTIDE SEQUENCE [LARGE SCALE GENOMIC DNA]</scope>
    <source>
        <strain evidence="7">JCM 16908</strain>
    </source>
</reference>
<gene>
    <name evidence="6" type="ORF">GCM10022226_70650</name>
</gene>
<evidence type="ECO:0000313" key="6">
    <source>
        <dbReference type="EMBL" id="GAA3838257.1"/>
    </source>
</evidence>
<sequence>MELLSLLWKKHLLAIIRGVDPESSFRAACVLAEEGIDVMEVSLTGADALKVIGRIRTELGDQVTLGAGTVLTRAEADGARDAGAEFLVTPAMCEGATRGIELGMPTLVGALTPTEVWTASVAGATAVKIFPASVHGPSYIAGLREPFPRVPLIPVGGVRVDQAGAYLDAGAVAVGVGSPLIGDAADGGDPVALRERARRFRRALPHGEVLP</sequence>
<comment type="pathway">
    <text evidence="1">Carbohydrate acid metabolism.</text>
</comment>
<dbReference type="Pfam" id="PF01081">
    <property type="entry name" value="Aldolase"/>
    <property type="match status" value="1"/>
</dbReference>
<dbReference type="EMBL" id="BAAAZR010000040">
    <property type="protein sequence ID" value="GAA3838257.1"/>
    <property type="molecule type" value="Genomic_DNA"/>
</dbReference>
<keyword evidence="5" id="KW-0119">Carbohydrate metabolism</keyword>
<evidence type="ECO:0000256" key="5">
    <source>
        <dbReference type="ARBA" id="ARBA00023277"/>
    </source>
</evidence>
<comment type="subunit">
    <text evidence="3">Homotrimer.</text>
</comment>
<protein>
    <submittedName>
        <fullName evidence="6">Bifunctional 4-hydroxy-2-oxoglutarate aldolase/2-dehydro-3-deoxy-phosphogluconate aldolase</fullName>
    </submittedName>
</protein>
<dbReference type="InterPro" id="IPR000887">
    <property type="entry name" value="Aldlse_KDPG_KHG"/>
</dbReference>
<organism evidence="6 7">
    <name type="scientific">Sphaerisporangium flaviroseum</name>
    <dbReference type="NCBI Taxonomy" id="509199"/>
    <lineage>
        <taxon>Bacteria</taxon>
        <taxon>Bacillati</taxon>
        <taxon>Actinomycetota</taxon>
        <taxon>Actinomycetes</taxon>
        <taxon>Streptosporangiales</taxon>
        <taxon>Streptosporangiaceae</taxon>
        <taxon>Sphaerisporangium</taxon>
    </lineage>
</organism>
<dbReference type="PANTHER" id="PTHR30246:SF1">
    <property type="entry name" value="2-DEHYDRO-3-DEOXY-6-PHOSPHOGALACTONATE ALDOLASE-RELATED"/>
    <property type="match status" value="1"/>
</dbReference>
<evidence type="ECO:0000256" key="2">
    <source>
        <dbReference type="ARBA" id="ARBA00006906"/>
    </source>
</evidence>